<evidence type="ECO:0000313" key="2">
    <source>
        <dbReference type="EMBL" id="GJU10557.1"/>
    </source>
</evidence>
<organism evidence="2 3">
    <name type="scientific">Tanacetum coccineum</name>
    <dbReference type="NCBI Taxonomy" id="301880"/>
    <lineage>
        <taxon>Eukaryota</taxon>
        <taxon>Viridiplantae</taxon>
        <taxon>Streptophyta</taxon>
        <taxon>Embryophyta</taxon>
        <taxon>Tracheophyta</taxon>
        <taxon>Spermatophyta</taxon>
        <taxon>Magnoliopsida</taxon>
        <taxon>eudicotyledons</taxon>
        <taxon>Gunneridae</taxon>
        <taxon>Pentapetalae</taxon>
        <taxon>asterids</taxon>
        <taxon>campanulids</taxon>
        <taxon>Asterales</taxon>
        <taxon>Asteraceae</taxon>
        <taxon>Asteroideae</taxon>
        <taxon>Anthemideae</taxon>
        <taxon>Anthemidinae</taxon>
        <taxon>Tanacetum</taxon>
    </lineage>
</organism>
<keyword evidence="3" id="KW-1185">Reference proteome</keyword>
<sequence>KEKQELLAEENAANPSEPSPVSYFYNADYDSISTPSTTYTNHLTKSATIITNPSELTRRIYHNHNIFGDGDDDEEHFPDEVKSPVYELTTQSERREERRREREERREEREILEIVCRRSGAFVGHKVHVLIVFADGVGVLPRFCVCLRRVRIVERARAENERPIVMVAKHRTVRSSGELSASVEREFVRDASSCVMVEIRGLISLVVRIMLMPNVNSHEAC</sequence>
<feature type="region of interest" description="Disordered" evidence="1">
    <location>
        <begin position="67"/>
        <end position="104"/>
    </location>
</feature>
<reference evidence="2" key="1">
    <citation type="journal article" date="2022" name="Int. J. Mol. Sci.">
        <title>Draft Genome of Tanacetum Coccineum: Genomic Comparison of Closely Related Tanacetum-Family Plants.</title>
        <authorList>
            <person name="Yamashiro T."/>
            <person name="Shiraishi A."/>
            <person name="Nakayama K."/>
            <person name="Satake H."/>
        </authorList>
    </citation>
    <scope>NUCLEOTIDE SEQUENCE</scope>
</reference>
<evidence type="ECO:0000313" key="3">
    <source>
        <dbReference type="Proteomes" id="UP001151760"/>
    </source>
</evidence>
<comment type="caution">
    <text evidence="2">The sequence shown here is derived from an EMBL/GenBank/DDBJ whole genome shotgun (WGS) entry which is preliminary data.</text>
</comment>
<feature type="compositionally biased region" description="Basic and acidic residues" evidence="1">
    <location>
        <begin position="92"/>
        <end position="104"/>
    </location>
</feature>
<accession>A0ABQ5JDB1</accession>
<dbReference type="EMBL" id="BQNB010021837">
    <property type="protein sequence ID" value="GJU10557.1"/>
    <property type="molecule type" value="Genomic_DNA"/>
</dbReference>
<reference evidence="2" key="2">
    <citation type="submission" date="2022-01" db="EMBL/GenBank/DDBJ databases">
        <authorList>
            <person name="Yamashiro T."/>
            <person name="Shiraishi A."/>
            <person name="Satake H."/>
            <person name="Nakayama K."/>
        </authorList>
    </citation>
    <scope>NUCLEOTIDE SEQUENCE</scope>
</reference>
<proteinExistence type="predicted"/>
<gene>
    <name evidence="2" type="ORF">Tco_1132953</name>
</gene>
<evidence type="ECO:0000256" key="1">
    <source>
        <dbReference type="SAM" id="MobiDB-lite"/>
    </source>
</evidence>
<feature type="region of interest" description="Disordered" evidence="1">
    <location>
        <begin position="1"/>
        <end position="20"/>
    </location>
</feature>
<name>A0ABQ5JDB1_9ASTR</name>
<feature type="non-terminal residue" evidence="2">
    <location>
        <position position="1"/>
    </location>
</feature>
<dbReference type="Proteomes" id="UP001151760">
    <property type="component" value="Unassembled WGS sequence"/>
</dbReference>
<protein>
    <submittedName>
        <fullName evidence="2">Uncharacterized protein</fullName>
    </submittedName>
</protein>